<gene>
    <name evidence="2" type="ORF">GCM10022295_25030</name>
</gene>
<protein>
    <submittedName>
        <fullName evidence="2">Uncharacterized protein</fullName>
    </submittedName>
</protein>
<feature type="compositionally biased region" description="Low complexity" evidence="1">
    <location>
        <begin position="1"/>
        <end position="18"/>
    </location>
</feature>
<evidence type="ECO:0000313" key="2">
    <source>
        <dbReference type="EMBL" id="GAA3542008.1"/>
    </source>
</evidence>
<feature type="region of interest" description="Disordered" evidence="1">
    <location>
        <begin position="41"/>
        <end position="64"/>
    </location>
</feature>
<proteinExistence type="predicted"/>
<reference evidence="3" key="1">
    <citation type="journal article" date="2019" name="Int. J. Syst. Evol. Microbiol.">
        <title>The Global Catalogue of Microorganisms (GCM) 10K type strain sequencing project: providing services to taxonomists for standard genome sequencing and annotation.</title>
        <authorList>
            <consortium name="The Broad Institute Genomics Platform"/>
            <consortium name="The Broad Institute Genome Sequencing Center for Infectious Disease"/>
            <person name="Wu L."/>
            <person name="Ma J."/>
        </authorList>
    </citation>
    <scope>NUCLEOTIDE SEQUENCE [LARGE SCALE GENOMIC DNA]</scope>
    <source>
        <strain evidence="3">JCM 17656</strain>
    </source>
</reference>
<evidence type="ECO:0000313" key="3">
    <source>
        <dbReference type="Proteomes" id="UP001500707"/>
    </source>
</evidence>
<accession>A0ABP6VZX6</accession>
<dbReference type="EMBL" id="BAABCE010000004">
    <property type="protein sequence ID" value="GAA3542008.1"/>
    <property type="molecule type" value="Genomic_DNA"/>
</dbReference>
<feature type="region of interest" description="Disordered" evidence="1">
    <location>
        <begin position="1"/>
        <end position="20"/>
    </location>
</feature>
<sequence length="81" mass="7906">MTAQAVSEAGASSSFGSSGTIGMTSVCISETTIPAKASTATTAFDRGGAPAPASAGGAGAWDMAGPPWAYEQEGCLMELTD</sequence>
<name>A0ABP6VZX6_9ACTN</name>
<keyword evidence="3" id="KW-1185">Reference proteome</keyword>
<dbReference type="Proteomes" id="UP001500707">
    <property type="component" value="Unassembled WGS sequence"/>
</dbReference>
<evidence type="ECO:0000256" key="1">
    <source>
        <dbReference type="SAM" id="MobiDB-lite"/>
    </source>
</evidence>
<comment type="caution">
    <text evidence="2">The sequence shown here is derived from an EMBL/GenBank/DDBJ whole genome shotgun (WGS) entry which is preliminary data.</text>
</comment>
<organism evidence="2 3">
    <name type="scientific">Streptomyces osmaniensis</name>
    <dbReference type="NCBI Taxonomy" id="593134"/>
    <lineage>
        <taxon>Bacteria</taxon>
        <taxon>Bacillati</taxon>
        <taxon>Actinomycetota</taxon>
        <taxon>Actinomycetes</taxon>
        <taxon>Kitasatosporales</taxon>
        <taxon>Streptomycetaceae</taxon>
        <taxon>Streptomyces</taxon>
    </lineage>
</organism>